<evidence type="ECO:0000313" key="5">
    <source>
        <dbReference type="Proteomes" id="UP000053841"/>
    </source>
</evidence>
<feature type="compositionally biased region" description="Polar residues" evidence="2">
    <location>
        <begin position="455"/>
        <end position="468"/>
    </location>
</feature>
<proteinExistence type="predicted"/>
<dbReference type="Gene3D" id="3.30.160.60">
    <property type="entry name" value="Classic Zinc Finger"/>
    <property type="match status" value="1"/>
</dbReference>
<feature type="compositionally biased region" description="Low complexity" evidence="2">
    <location>
        <begin position="532"/>
        <end position="544"/>
    </location>
</feature>
<dbReference type="Proteomes" id="UP000053841">
    <property type="component" value="Unassembled WGS sequence"/>
</dbReference>
<dbReference type="EMBL" id="KI964564">
    <property type="protein sequence ID" value="EUC36204.1"/>
    <property type="molecule type" value="Genomic_DNA"/>
</dbReference>
<reference evidence="4 5" key="1">
    <citation type="journal article" date="2013" name="PLoS Genet.">
        <title>Comparative genome structure, secondary metabolite, and effector coding capacity across Cochliobolus pathogens.</title>
        <authorList>
            <person name="Condon B.J."/>
            <person name="Leng Y."/>
            <person name="Wu D."/>
            <person name="Bushley K.E."/>
            <person name="Ohm R.A."/>
            <person name="Otillar R."/>
            <person name="Martin J."/>
            <person name="Schackwitz W."/>
            <person name="Grimwood J."/>
            <person name="MohdZainudin N."/>
            <person name="Xue C."/>
            <person name="Wang R."/>
            <person name="Manning V.A."/>
            <person name="Dhillon B."/>
            <person name="Tu Z.J."/>
            <person name="Steffenson B.J."/>
            <person name="Salamov A."/>
            <person name="Sun H."/>
            <person name="Lowry S."/>
            <person name="LaButti K."/>
            <person name="Han J."/>
            <person name="Copeland A."/>
            <person name="Lindquist E."/>
            <person name="Barry K."/>
            <person name="Schmutz J."/>
            <person name="Baker S.E."/>
            <person name="Ciuffetti L.M."/>
            <person name="Grigoriev I.V."/>
            <person name="Zhong S."/>
            <person name="Turgeon B.G."/>
        </authorList>
    </citation>
    <scope>NUCLEOTIDE SEQUENCE [LARGE SCALE GENOMIC DNA]</scope>
    <source>
        <strain evidence="4 5">26-R-13</strain>
    </source>
</reference>
<dbReference type="PROSITE" id="PS50157">
    <property type="entry name" value="ZINC_FINGER_C2H2_2"/>
    <property type="match status" value="1"/>
</dbReference>
<feature type="compositionally biased region" description="Polar residues" evidence="2">
    <location>
        <begin position="232"/>
        <end position="252"/>
    </location>
</feature>
<organism evidence="4 5">
    <name type="scientific">Cochliobolus carbonum (strain 26-R-13)</name>
    <name type="common">Maize leaf spot fungus</name>
    <name type="synonym">Bipolaris zeicola</name>
    <dbReference type="NCBI Taxonomy" id="930089"/>
    <lineage>
        <taxon>Eukaryota</taxon>
        <taxon>Fungi</taxon>
        <taxon>Dikarya</taxon>
        <taxon>Ascomycota</taxon>
        <taxon>Pezizomycotina</taxon>
        <taxon>Dothideomycetes</taxon>
        <taxon>Pleosporomycetidae</taxon>
        <taxon>Pleosporales</taxon>
        <taxon>Pleosporineae</taxon>
        <taxon>Pleosporaceae</taxon>
        <taxon>Bipolaris</taxon>
    </lineage>
</organism>
<evidence type="ECO:0000256" key="1">
    <source>
        <dbReference type="PROSITE-ProRule" id="PRU00042"/>
    </source>
</evidence>
<keyword evidence="5" id="KW-1185">Reference proteome</keyword>
<dbReference type="InterPro" id="IPR013087">
    <property type="entry name" value="Znf_C2H2_type"/>
</dbReference>
<dbReference type="PROSITE" id="PS00028">
    <property type="entry name" value="ZINC_FINGER_C2H2_1"/>
    <property type="match status" value="1"/>
</dbReference>
<sequence>IDQVLSYLDAGFGVEVWVLNVIWPGVCAELFWHDLQHPNTLSSAAITAIDAMFHGRSLNSRRFDCPVFVAETRHGWPRTCNNVKSANMSELRRHLTRRPGRGWKPQLTFLELCLTCNDDFIDKEVFESQHGYRGELCNNRKRGRRGANAQVQWELLYRQVEAVMTSQHQEIDNVSALPGPSASIPFPSAAYNNREPRASHPVLRDHNEAIPDPTPSRFIVDSDSDDTKSDAEPQNNPSSIISWMNQRPSSGPWSEIRHDPLHTRSFSSFQQNDMLLGLGYVFNTQSHDPWTPASTRCYWDMQRDLDEIQENSEATRASPSNWYGIFEESSEATSSLASDTARLQIQGLIREDEHSYHKQGISSERLKETLVGSSRPQRWTEFSEFSIADEHTDLFMCHPLWNWMSASDDKSPYNHSRYIETVESFDPGGDDRTKDSQRSSTHASTVRTIDPPASYSVTSLLPSQTSENTQEPLQCLHCDTSFSGVYRKGNRARHIRIKHRSLPELSCSHCGQLFQRSDALRKHYRRKHPDLPHLTSSPRTTTSTSRHEHVFSSRYDLVPDFHKNDLVGLADQY</sequence>
<keyword evidence="1" id="KW-0862">Zinc</keyword>
<feature type="compositionally biased region" description="Polar residues" evidence="2">
    <location>
        <begin position="438"/>
        <end position="447"/>
    </location>
</feature>
<dbReference type="GeneID" id="19152625"/>
<dbReference type="InterPro" id="IPR036236">
    <property type="entry name" value="Znf_C2H2_sf"/>
</dbReference>
<feature type="non-terminal residue" evidence="4">
    <location>
        <position position="1"/>
    </location>
</feature>
<dbReference type="eggNOG" id="ENOG502RIMP">
    <property type="taxonomic scope" value="Eukaryota"/>
</dbReference>
<gene>
    <name evidence="4" type="ORF">COCCADRAFT_88690</name>
</gene>
<dbReference type="RefSeq" id="XP_007709495.1">
    <property type="nucleotide sequence ID" value="XM_007711305.1"/>
</dbReference>
<feature type="region of interest" description="Disordered" evidence="2">
    <location>
        <begin position="201"/>
        <end position="252"/>
    </location>
</feature>
<dbReference type="KEGG" id="bze:COCCADRAFT_88690"/>
<dbReference type="AlphaFoldDB" id="W6YKP9"/>
<accession>W6YKP9</accession>
<dbReference type="HOGENOM" id="CLU_438162_0_0_1"/>
<evidence type="ECO:0000256" key="2">
    <source>
        <dbReference type="SAM" id="MobiDB-lite"/>
    </source>
</evidence>
<keyword evidence="1" id="KW-0479">Metal-binding</keyword>
<dbReference type="GO" id="GO:0008270">
    <property type="term" value="F:zinc ion binding"/>
    <property type="evidence" value="ECO:0007669"/>
    <property type="project" value="UniProtKB-KW"/>
</dbReference>
<evidence type="ECO:0000259" key="3">
    <source>
        <dbReference type="PROSITE" id="PS50157"/>
    </source>
</evidence>
<dbReference type="SMART" id="SM00355">
    <property type="entry name" value="ZnF_C2H2"/>
    <property type="match status" value="2"/>
</dbReference>
<evidence type="ECO:0000313" key="4">
    <source>
        <dbReference type="EMBL" id="EUC36204.1"/>
    </source>
</evidence>
<feature type="region of interest" description="Disordered" evidence="2">
    <location>
        <begin position="526"/>
        <end position="546"/>
    </location>
</feature>
<protein>
    <recommendedName>
        <fullName evidence="3">C2H2-type domain-containing protein</fullName>
    </recommendedName>
</protein>
<feature type="domain" description="C2H2-type" evidence="3">
    <location>
        <begin position="505"/>
        <end position="538"/>
    </location>
</feature>
<dbReference type="SUPFAM" id="SSF57667">
    <property type="entry name" value="beta-beta-alpha zinc fingers"/>
    <property type="match status" value="1"/>
</dbReference>
<dbReference type="OrthoDB" id="3695466at2759"/>
<name>W6YKP9_COCC2</name>
<keyword evidence="1" id="KW-0863">Zinc-finger</keyword>
<feature type="region of interest" description="Disordered" evidence="2">
    <location>
        <begin position="422"/>
        <end position="468"/>
    </location>
</feature>